<keyword evidence="2" id="KW-0479">Metal-binding</keyword>
<dbReference type="PANTHER" id="PTHR22726">
    <property type="entry name" value="METALLOENDOPEPTIDASE OMA1"/>
    <property type="match status" value="1"/>
</dbReference>
<dbReference type="GO" id="GO:0051603">
    <property type="term" value="P:proteolysis involved in protein catabolic process"/>
    <property type="evidence" value="ECO:0007669"/>
    <property type="project" value="TreeGrafter"/>
</dbReference>
<sequence>MATIGAIVGACKQHLPELDRSDLLGATIVVASAPLVAGLGLYARRASLPLAKVPFTPRSHKLVFVHEYSMALSEAGFRAIRFTSWAAGTLLDRNSSDQLLVQGIFDDILSAASWGLGGISPDDVKSYKWEIITVRDAAPGAFACASGKVVITTGMLRLLRDRPGCIAHVIAHEVAHVLARHVSEKIAHMAAGNLAVLTAMVLADSASAADRNGVPYWEGSSDLARFAKYLPKVVGFIGLNALQRPHSRRAEWEADMAGLKLMALAGYDPADAAQAFRYMDEAHSTWETGDGWLPKALSLGSTHPRTLGRVEALEAEAEAMAAAGPEGLGRVCSQPPGYWGLM</sequence>
<comment type="cofactor">
    <cofactor evidence="6">
        <name>Zn(2+)</name>
        <dbReference type="ChEBI" id="CHEBI:29105"/>
    </cofactor>
    <text evidence="6">Binds 1 zinc ion per subunit.</text>
</comment>
<dbReference type="InterPro" id="IPR051156">
    <property type="entry name" value="Mito/Outer_Membr_Metalloprot"/>
</dbReference>
<accession>A0A835XX47</accession>
<protein>
    <recommendedName>
        <fullName evidence="8">Peptidase M48 domain-containing protein</fullName>
    </recommendedName>
</protein>
<dbReference type="AlphaFoldDB" id="A0A835XX47"/>
<dbReference type="Gene3D" id="3.30.2010.10">
    <property type="entry name" value="Metalloproteases ('zincins'), catalytic domain"/>
    <property type="match status" value="1"/>
</dbReference>
<keyword evidence="7" id="KW-0812">Transmembrane</keyword>
<proteinExistence type="inferred from homology"/>
<keyword evidence="5 6" id="KW-0482">Metalloprotease</keyword>
<comment type="caution">
    <text evidence="9">The sequence shown here is derived from an EMBL/GenBank/DDBJ whole genome shotgun (WGS) entry which is preliminary data.</text>
</comment>
<keyword evidence="7" id="KW-0472">Membrane</keyword>
<dbReference type="EMBL" id="JAEHOE010000043">
    <property type="protein sequence ID" value="KAG2492722.1"/>
    <property type="molecule type" value="Genomic_DNA"/>
</dbReference>
<name>A0A835XX47_9CHLO</name>
<keyword evidence="1 6" id="KW-0645">Protease</keyword>
<keyword evidence="10" id="KW-1185">Reference proteome</keyword>
<evidence type="ECO:0000259" key="8">
    <source>
        <dbReference type="Pfam" id="PF01435"/>
    </source>
</evidence>
<dbReference type="Pfam" id="PF01435">
    <property type="entry name" value="Peptidase_M48"/>
    <property type="match status" value="1"/>
</dbReference>
<evidence type="ECO:0000256" key="5">
    <source>
        <dbReference type="ARBA" id="ARBA00023049"/>
    </source>
</evidence>
<dbReference type="GO" id="GO:0004222">
    <property type="term" value="F:metalloendopeptidase activity"/>
    <property type="evidence" value="ECO:0007669"/>
    <property type="project" value="InterPro"/>
</dbReference>
<keyword evidence="4 6" id="KW-0862">Zinc</keyword>
<evidence type="ECO:0000256" key="4">
    <source>
        <dbReference type="ARBA" id="ARBA00022833"/>
    </source>
</evidence>
<evidence type="ECO:0000256" key="2">
    <source>
        <dbReference type="ARBA" id="ARBA00022723"/>
    </source>
</evidence>
<reference evidence="9" key="1">
    <citation type="journal article" date="2020" name="bioRxiv">
        <title>Comparative genomics of Chlamydomonas.</title>
        <authorList>
            <person name="Craig R.J."/>
            <person name="Hasan A.R."/>
            <person name="Ness R.W."/>
            <person name="Keightley P.D."/>
        </authorList>
    </citation>
    <scope>NUCLEOTIDE SEQUENCE</scope>
    <source>
        <strain evidence="9">CCAP 11/70</strain>
    </source>
</reference>
<evidence type="ECO:0000313" key="10">
    <source>
        <dbReference type="Proteomes" id="UP000612055"/>
    </source>
</evidence>
<dbReference type="Proteomes" id="UP000612055">
    <property type="component" value="Unassembled WGS sequence"/>
</dbReference>
<keyword evidence="3 6" id="KW-0378">Hydrolase</keyword>
<dbReference type="PANTHER" id="PTHR22726:SF1">
    <property type="entry name" value="METALLOENDOPEPTIDASE OMA1, MITOCHONDRIAL"/>
    <property type="match status" value="1"/>
</dbReference>
<feature type="domain" description="Peptidase M48" evidence="8">
    <location>
        <begin position="124"/>
        <end position="316"/>
    </location>
</feature>
<dbReference type="GO" id="GO:0016020">
    <property type="term" value="C:membrane"/>
    <property type="evidence" value="ECO:0007669"/>
    <property type="project" value="TreeGrafter"/>
</dbReference>
<gene>
    <name evidence="9" type="ORF">HYH03_009135</name>
</gene>
<evidence type="ECO:0000256" key="1">
    <source>
        <dbReference type="ARBA" id="ARBA00022670"/>
    </source>
</evidence>
<comment type="similarity">
    <text evidence="6">Belongs to the peptidase M48 family.</text>
</comment>
<organism evidence="9 10">
    <name type="scientific">Edaphochlamys debaryana</name>
    <dbReference type="NCBI Taxonomy" id="47281"/>
    <lineage>
        <taxon>Eukaryota</taxon>
        <taxon>Viridiplantae</taxon>
        <taxon>Chlorophyta</taxon>
        <taxon>core chlorophytes</taxon>
        <taxon>Chlorophyceae</taxon>
        <taxon>CS clade</taxon>
        <taxon>Chlamydomonadales</taxon>
        <taxon>Chlamydomonadales incertae sedis</taxon>
        <taxon>Edaphochlamys</taxon>
    </lineage>
</organism>
<evidence type="ECO:0000313" key="9">
    <source>
        <dbReference type="EMBL" id="KAG2492722.1"/>
    </source>
</evidence>
<dbReference type="InterPro" id="IPR001915">
    <property type="entry name" value="Peptidase_M48"/>
</dbReference>
<evidence type="ECO:0000256" key="3">
    <source>
        <dbReference type="ARBA" id="ARBA00022801"/>
    </source>
</evidence>
<evidence type="ECO:0000256" key="6">
    <source>
        <dbReference type="RuleBase" id="RU003983"/>
    </source>
</evidence>
<dbReference type="OrthoDB" id="7464992at2759"/>
<keyword evidence="7" id="KW-1133">Transmembrane helix</keyword>
<evidence type="ECO:0000256" key="7">
    <source>
        <dbReference type="SAM" id="Phobius"/>
    </source>
</evidence>
<feature type="transmembrane region" description="Helical" evidence="7">
    <location>
        <begin position="23"/>
        <end position="43"/>
    </location>
</feature>
<dbReference type="GO" id="GO:0046872">
    <property type="term" value="F:metal ion binding"/>
    <property type="evidence" value="ECO:0007669"/>
    <property type="project" value="UniProtKB-KW"/>
</dbReference>